<protein>
    <submittedName>
        <fullName evidence="1">Uncharacterized protein</fullName>
    </submittedName>
</protein>
<sequence length="46" mass="5348">MILTLNVYQAQYPNISPKSQCLQIRKSTDSKHSTHITDTLRTRVEM</sequence>
<organism evidence="1">
    <name type="scientific">Rhizophora mucronata</name>
    <name type="common">Asiatic mangrove</name>
    <dbReference type="NCBI Taxonomy" id="61149"/>
    <lineage>
        <taxon>Eukaryota</taxon>
        <taxon>Viridiplantae</taxon>
        <taxon>Streptophyta</taxon>
        <taxon>Embryophyta</taxon>
        <taxon>Tracheophyta</taxon>
        <taxon>Spermatophyta</taxon>
        <taxon>Magnoliopsida</taxon>
        <taxon>eudicotyledons</taxon>
        <taxon>Gunneridae</taxon>
        <taxon>Pentapetalae</taxon>
        <taxon>rosids</taxon>
        <taxon>fabids</taxon>
        <taxon>Malpighiales</taxon>
        <taxon>Rhizophoraceae</taxon>
        <taxon>Rhizophora</taxon>
    </lineage>
</organism>
<accession>A0A2P2R385</accession>
<reference evidence="1" key="1">
    <citation type="submission" date="2018-02" db="EMBL/GenBank/DDBJ databases">
        <title>Rhizophora mucronata_Transcriptome.</title>
        <authorList>
            <person name="Meera S.P."/>
            <person name="Sreeshan A."/>
            <person name="Augustine A."/>
        </authorList>
    </citation>
    <scope>NUCLEOTIDE SEQUENCE</scope>
    <source>
        <tissue evidence="1">Leaf</tissue>
    </source>
</reference>
<dbReference type="AlphaFoldDB" id="A0A2P2R385"/>
<proteinExistence type="predicted"/>
<dbReference type="EMBL" id="GGEC01093156">
    <property type="protein sequence ID" value="MBX73640.1"/>
    <property type="molecule type" value="Transcribed_RNA"/>
</dbReference>
<evidence type="ECO:0000313" key="1">
    <source>
        <dbReference type="EMBL" id="MBX73640.1"/>
    </source>
</evidence>
<name>A0A2P2R385_RHIMU</name>